<dbReference type="InterPro" id="IPR000073">
    <property type="entry name" value="AB_hydrolase_1"/>
</dbReference>
<dbReference type="GO" id="GO:0016787">
    <property type="term" value="F:hydrolase activity"/>
    <property type="evidence" value="ECO:0007669"/>
    <property type="project" value="UniProtKB-KW"/>
</dbReference>
<evidence type="ECO:0000313" key="2">
    <source>
        <dbReference type="EMBL" id="MCL7747885.1"/>
    </source>
</evidence>
<dbReference type="EMBL" id="JAKRYL010000011">
    <property type="protein sequence ID" value="MCL7747885.1"/>
    <property type="molecule type" value="Genomic_DNA"/>
</dbReference>
<dbReference type="InterPro" id="IPR029058">
    <property type="entry name" value="AB_hydrolase_fold"/>
</dbReference>
<dbReference type="Pfam" id="PF00561">
    <property type="entry name" value="Abhydrolase_1"/>
    <property type="match status" value="1"/>
</dbReference>
<accession>A0A9X2CTB6</accession>
<dbReference type="RefSeq" id="WP_250096775.1">
    <property type="nucleotide sequence ID" value="NZ_JAKRYL010000011.1"/>
</dbReference>
<reference evidence="2" key="1">
    <citation type="submission" date="2022-02" db="EMBL/GenBank/DDBJ databases">
        <title>Halalkalibacter sp. nov. isolated from Lonar Lake, India.</title>
        <authorList>
            <person name="Joshi A."/>
            <person name="Thite S."/>
            <person name="Lodha T."/>
        </authorList>
    </citation>
    <scope>NUCLEOTIDE SEQUENCE</scope>
    <source>
        <strain evidence="2">MEB205</strain>
    </source>
</reference>
<dbReference type="InterPro" id="IPR000639">
    <property type="entry name" value="Epox_hydrolase-like"/>
</dbReference>
<evidence type="ECO:0000313" key="3">
    <source>
        <dbReference type="Proteomes" id="UP001139150"/>
    </source>
</evidence>
<dbReference type="PANTHER" id="PTHR46438">
    <property type="entry name" value="ALPHA/BETA-HYDROLASES SUPERFAMILY PROTEIN"/>
    <property type="match status" value="1"/>
</dbReference>
<name>A0A9X2CTB6_9BACI</name>
<evidence type="ECO:0000259" key="1">
    <source>
        <dbReference type="Pfam" id="PF00561"/>
    </source>
</evidence>
<dbReference type="Gene3D" id="3.40.50.1820">
    <property type="entry name" value="alpha/beta hydrolase"/>
    <property type="match status" value="1"/>
</dbReference>
<dbReference type="PANTHER" id="PTHR46438:SF11">
    <property type="entry name" value="LIPASE-RELATED"/>
    <property type="match status" value="1"/>
</dbReference>
<dbReference type="PRINTS" id="PR00412">
    <property type="entry name" value="EPOXHYDRLASE"/>
</dbReference>
<comment type="caution">
    <text evidence="2">The sequence shown here is derived from an EMBL/GenBank/DDBJ whole genome shotgun (WGS) entry which is preliminary data.</text>
</comment>
<gene>
    <name evidence="2" type="ORF">MF646_12210</name>
</gene>
<dbReference type="SUPFAM" id="SSF53474">
    <property type="entry name" value="alpha/beta-Hydrolases"/>
    <property type="match status" value="1"/>
</dbReference>
<protein>
    <submittedName>
        <fullName evidence="2">Alpha/beta hydrolase</fullName>
    </submittedName>
</protein>
<dbReference type="Proteomes" id="UP001139150">
    <property type="component" value="Unassembled WGS sequence"/>
</dbReference>
<organism evidence="2 3">
    <name type="scientific">Halalkalibacter alkaliphilus</name>
    <dbReference type="NCBI Taxonomy" id="2917993"/>
    <lineage>
        <taxon>Bacteria</taxon>
        <taxon>Bacillati</taxon>
        <taxon>Bacillota</taxon>
        <taxon>Bacilli</taxon>
        <taxon>Bacillales</taxon>
        <taxon>Bacillaceae</taxon>
        <taxon>Halalkalibacter</taxon>
    </lineage>
</organism>
<proteinExistence type="predicted"/>
<keyword evidence="2" id="KW-0378">Hydrolase</keyword>
<dbReference type="PRINTS" id="PR00111">
    <property type="entry name" value="ABHYDROLASE"/>
</dbReference>
<sequence>MDKVKRETIFIAGVKVYCEYLVNEKPPILLIHGFASSTYTFHRLIPLLKENFSIVALDLPGFGRSEKSKTFIYSFENYAIVIAECIKYFNLERVTIVGHSMGGQIALYTAKKVPSKISKLILICSSGYLKRAKKPLIYCSYIPFFRFFVEYYIRRKDVKKSLENVFYNRTFINEEMMQEFARPLSEKGFYISLMRLLRYREGDLSSKQLSEINIPTLLIWGEEDQVVPLSVGKRLVKDLPNADLITYEKTGHLVTEERTEELYCHILSYTS</sequence>
<dbReference type="AlphaFoldDB" id="A0A9X2CTB6"/>
<feature type="domain" description="AB hydrolase-1" evidence="1">
    <location>
        <begin position="26"/>
        <end position="257"/>
    </location>
</feature>
<keyword evidence="3" id="KW-1185">Reference proteome</keyword>